<accession>A0A0B5A1X6</accession>
<reference evidence="2" key="1">
    <citation type="submission" date="2014-03" db="EMBL/GenBank/DDBJ databases">
        <title>Candidate Chemosensory Receptor Genes in Oriental Tobacco Budworm Helicoverpa assulta.</title>
        <authorList>
            <person name="Xu W."/>
        </authorList>
    </citation>
    <scope>NUCLEOTIDE SEQUENCE</scope>
</reference>
<gene>
    <name evidence="2" type="primary">GR15</name>
</gene>
<evidence type="ECO:0000313" key="2">
    <source>
        <dbReference type="EMBL" id="AJD81608.1"/>
    </source>
</evidence>
<keyword evidence="1" id="KW-1133">Transmembrane helix</keyword>
<feature type="transmembrane region" description="Helical" evidence="1">
    <location>
        <begin position="79"/>
        <end position="105"/>
    </location>
</feature>
<keyword evidence="1" id="KW-0472">Membrane</keyword>
<dbReference type="EMBL" id="KJ542724">
    <property type="protein sequence ID" value="AJD81608.1"/>
    <property type="molecule type" value="mRNA"/>
</dbReference>
<sequence length="130" mass="14709">IFVILLLGLDYLVIQKYDKILFDRETIYYLSICVTGLQTITFLCNIINVRFINGDANVELLVNLQQIDRRMNINRNKSITTLLVKANVISLVVVLIMFIALLGVASAKGTAAFWPYIGIAYSQFSFVIEL</sequence>
<feature type="transmembrane region" description="Helical" evidence="1">
    <location>
        <begin position="27"/>
        <end position="47"/>
    </location>
</feature>
<proteinExistence type="evidence at transcript level"/>
<feature type="non-terminal residue" evidence="2">
    <location>
        <position position="130"/>
    </location>
</feature>
<evidence type="ECO:0000256" key="1">
    <source>
        <dbReference type="SAM" id="Phobius"/>
    </source>
</evidence>
<feature type="transmembrane region" description="Helical" evidence="1">
    <location>
        <begin position="111"/>
        <end position="128"/>
    </location>
</feature>
<dbReference type="AlphaFoldDB" id="A0A0B5A1X6"/>
<organism evidence="2">
    <name type="scientific">Helicoverpa assulta</name>
    <name type="common">Oriental tobacco budworm</name>
    <name type="synonym">Heliothis assulta</name>
    <dbReference type="NCBI Taxonomy" id="52344"/>
    <lineage>
        <taxon>Eukaryota</taxon>
        <taxon>Metazoa</taxon>
        <taxon>Ecdysozoa</taxon>
        <taxon>Arthropoda</taxon>
        <taxon>Hexapoda</taxon>
        <taxon>Insecta</taxon>
        <taxon>Pterygota</taxon>
        <taxon>Neoptera</taxon>
        <taxon>Endopterygota</taxon>
        <taxon>Lepidoptera</taxon>
        <taxon>Glossata</taxon>
        <taxon>Ditrysia</taxon>
        <taxon>Noctuoidea</taxon>
        <taxon>Noctuidae</taxon>
        <taxon>Heliothinae</taxon>
        <taxon>Helicoverpa</taxon>
    </lineage>
</organism>
<protein>
    <submittedName>
        <fullName evidence="2">Gustatory receptor 15</fullName>
    </submittedName>
</protein>
<name>A0A0B5A1X6_HELAU</name>
<feature type="non-terminal residue" evidence="2">
    <location>
        <position position="1"/>
    </location>
</feature>
<keyword evidence="2" id="KW-0675">Receptor</keyword>
<keyword evidence="1" id="KW-0812">Transmembrane</keyword>